<dbReference type="PANTHER" id="PTHR46401">
    <property type="entry name" value="GLYCOSYLTRANSFERASE WBBK-RELATED"/>
    <property type="match status" value="1"/>
</dbReference>
<keyword evidence="1" id="KW-0808">Transferase</keyword>
<evidence type="ECO:0000313" key="3">
    <source>
        <dbReference type="EMBL" id="QOS16658.1"/>
    </source>
</evidence>
<evidence type="ECO:0000256" key="1">
    <source>
        <dbReference type="ARBA" id="ARBA00022679"/>
    </source>
</evidence>
<accession>A0A7M1VNJ9</accession>
<dbReference type="PANTHER" id="PTHR46401:SF2">
    <property type="entry name" value="GLYCOSYLTRANSFERASE WBBK-RELATED"/>
    <property type="match status" value="1"/>
</dbReference>
<proteinExistence type="predicted"/>
<evidence type="ECO:0000259" key="2">
    <source>
        <dbReference type="Pfam" id="PF00534"/>
    </source>
</evidence>
<organism evidence="3">
    <name type="scientific">Vibrio parahaemolyticus</name>
    <dbReference type="NCBI Taxonomy" id="670"/>
    <lineage>
        <taxon>Bacteria</taxon>
        <taxon>Pseudomonadati</taxon>
        <taxon>Pseudomonadota</taxon>
        <taxon>Gammaproteobacteria</taxon>
        <taxon>Vibrionales</taxon>
        <taxon>Vibrionaceae</taxon>
        <taxon>Vibrio</taxon>
    </lineage>
</organism>
<dbReference type="RefSeq" id="WP_140274015.1">
    <property type="nucleotide sequence ID" value="NZ_JAKNNX010001213.1"/>
</dbReference>
<dbReference type="SUPFAM" id="SSF53756">
    <property type="entry name" value="UDP-Glycosyltransferase/glycogen phosphorylase"/>
    <property type="match status" value="1"/>
</dbReference>
<dbReference type="GO" id="GO:0009103">
    <property type="term" value="P:lipopolysaccharide biosynthetic process"/>
    <property type="evidence" value="ECO:0007669"/>
    <property type="project" value="TreeGrafter"/>
</dbReference>
<dbReference type="Pfam" id="PF00534">
    <property type="entry name" value="Glycos_transf_1"/>
    <property type="match status" value="1"/>
</dbReference>
<name>A0A7M1VNJ9_VIBPH</name>
<protein>
    <recommendedName>
        <fullName evidence="2">Glycosyl transferase family 1 domain-containing protein</fullName>
    </recommendedName>
</protein>
<dbReference type="EMBL" id="MT898057">
    <property type="protein sequence ID" value="QOS16658.1"/>
    <property type="molecule type" value="Genomic_DNA"/>
</dbReference>
<sequence>MKLLYVLPVKGGGGGAHSVAQEVNELVKMGIDASIAVNQKNYSSFVTCYSDMPNVSRNVVEFKDDATLAKLLDDVDTVICTIFTSVRLVKNALNKSRSQPKVAYYAQDYEPLFVLPSDPMWQEAFDSYTLIPNMTVFAKTDWIRNIITANHGVEVKKVCPSIDHDVYFPGIKKSQSQIWITAMVRPSTPRRAPNRTMRILKNIAEVYGDKVNINVFGCTDEAIFEHNLPRDFDFHNHGVLSRNQVSALLRQSHLFIDLSDYQAFGRTGLEAMACGCGSLGPILGGTDEYLVHGVNGYVVDPRNEEDILRTIKDFIALEPIPRREMINNAIETSQGFSVRKAALSAYAILGGYDERV</sequence>
<dbReference type="Gene3D" id="3.40.50.11090">
    <property type="match status" value="1"/>
</dbReference>
<feature type="domain" description="Glycosyl transferase family 1" evidence="2">
    <location>
        <begin position="237"/>
        <end position="331"/>
    </location>
</feature>
<gene>
    <name evidence="3" type="ORF">VP240_00036</name>
</gene>
<dbReference type="InterPro" id="IPR001296">
    <property type="entry name" value="Glyco_trans_1"/>
</dbReference>
<reference evidence="3" key="1">
    <citation type="submission" date="2020-08" db="EMBL/GenBank/DDBJ databases">
        <title>Genetic structure, function and evolution of capsule biosynthesis loci in Vibrio parahaemolyticus.</title>
        <authorList>
            <person name="Li L."/>
            <person name="Bian S."/>
        </authorList>
    </citation>
    <scope>NUCLEOTIDE SEQUENCE</scope>
    <source>
        <strain evidence="3">VP240</strain>
    </source>
</reference>
<dbReference type="GO" id="GO:0016757">
    <property type="term" value="F:glycosyltransferase activity"/>
    <property type="evidence" value="ECO:0007669"/>
    <property type="project" value="InterPro"/>
</dbReference>
<dbReference type="Gene3D" id="3.40.50.2000">
    <property type="entry name" value="Glycogen Phosphorylase B"/>
    <property type="match status" value="1"/>
</dbReference>
<dbReference type="AlphaFoldDB" id="A0A7M1VNJ9"/>